<keyword evidence="3" id="KW-1015">Disulfide bond</keyword>
<keyword evidence="4" id="KW-0393">Immunoglobulin domain</keyword>
<dbReference type="InterPro" id="IPR036179">
    <property type="entry name" value="Ig-like_dom_sf"/>
</dbReference>
<keyword evidence="5" id="KW-0472">Membrane</keyword>
<dbReference type="GO" id="GO:0043005">
    <property type="term" value="C:neuron projection"/>
    <property type="evidence" value="ECO:0007669"/>
    <property type="project" value="TreeGrafter"/>
</dbReference>
<evidence type="ECO:0000256" key="2">
    <source>
        <dbReference type="ARBA" id="ARBA00022737"/>
    </source>
</evidence>
<dbReference type="Pfam" id="PF13927">
    <property type="entry name" value="Ig_3"/>
    <property type="match status" value="2"/>
</dbReference>
<evidence type="ECO:0000313" key="8">
    <source>
        <dbReference type="Proteomes" id="UP000596742"/>
    </source>
</evidence>
<sequence>MLGSIFYVGFLPANNFDRRVKAKPNAVGRPTIVADYLPVVQRQGQIAYLNCAVTNVRLPAQVQWIKRTTPTGDPLHISSDETIRVGFVVGGSRKYEVMKYKYDNREIYQLIIQSVTETDAGNYTCQIYLPYDNYKEWPQKIMDLIVFTPPTFKPDNPAEIQAHSGHNITLVCEANGYPLPNITWKRNDRGPLPNGEFQERGSIYTIYGISVTDCGKFMCTADNEVKPPASFTVQLDVTFVPVCIAVQDVVGQGQNQRFNAKLECLVAANPRAEVSWYKKNRATKEREQIQGGDKYNLDEQYSNYSKPFGDDTFGKNCSVDLERIHYHADIFVKYDGEQLHETCNDMSFSGFDEDNPGDEYRVCVTPEYYEDPDCAVTVIYRNSYRGSPLKTYNCDSKPNSRYCGKGKDSLFIDLKLLAVMTRDVRFKLQVEAELTFNYNSFVAAVVGGVIGGFVFICIVTGVIIFMTCKRKRSPGQVLTPVNRTEREVL</sequence>
<dbReference type="InterPro" id="IPR013783">
    <property type="entry name" value="Ig-like_fold"/>
</dbReference>
<dbReference type="SUPFAM" id="SSF48726">
    <property type="entry name" value="Immunoglobulin"/>
    <property type="match status" value="2"/>
</dbReference>
<dbReference type="SMART" id="SM00408">
    <property type="entry name" value="IGc2"/>
    <property type="match status" value="2"/>
</dbReference>
<keyword evidence="8" id="KW-1185">Reference proteome</keyword>
<dbReference type="PROSITE" id="PS50835">
    <property type="entry name" value="IG_LIKE"/>
    <property type="match status" value="2"/>
</dbReference>
<keyword evidence="5" id="KW-1133">Transmembrane helix</keyword>
<dbReference type="Proteomes" id="UP000596742">
    <property type="component" value="Unassembled WGS sequence"/>
</dbReference>
<name>A0A8B6FJJ0_MYTGA</name>
<dbReference type="InterPro" id="IPR051170">
    <property type="entry name" value="Neural/epithelial_adhesion"/>
</dbReference>
<comment type="caution">
    <text evidence="7">The sequence shown here is derived from an EMBL/GenBank/DDBJ whole genome shotgun (WGS) entry which is preliminary data.</text>
</comment>
<feature type="transmembrane region" description="Helical" evidence="5">
    <location>
        <begin position="441"/>
        <end position="466"/>
    </location>
</feature>
<dbReference type="OrthoDB" id="9972932at2759"/>
<feature type="domain" description="Ig-like" evidence="6">
    <location>
        <begin position="150"/>
        <end position="238"/>
    </location>
</feature>
<evidence type="ECO:0000256" key="5">
    <source>
        <dbReference type="SAM" id="Phobius"/>
    </source>
</evidence>
<dbReference type="Gene3D" id="2.60.40.10">
    <property type="entry name" value="Immunoglobulins"/>
    <property type="match status" value="2"/>
</dbReference>
<evidence type="ECO:0000256" key="4">
    <source>
        <dbReference type="ARBA" id="ARBA00023319"/>
    </source>
</evidence>
<dbReference type="SMART" id="SM00409">
    <property type="entry name" value="IG"/>
    <property type="match status" value="2"/>
</dbReference>
<dbReference type="PANTHER" id="PTHR12231">
    <property type="entry name" value="CTX-RELATED TYPE I TRANSMEMBRANE PROTEIN"/>
    <property type="match status" value="1"/>
</dbReference>
<evidence type="ECO:0000259" key="6">
    <source>
        <dbReference type="PROSITE" id="PS50835"/>
    </source>
</evidence>
<proteinExistence type="predicted"/>
<accession>A0A8B6FJJ0</accession>
<evidence type="ECO:0000256" key="1">
    <source>
        <dbReference type="ARBA" id="ARBA00022729"/>
    </source>
</evidence>
<reference evidence="7" key="1">
    <citation type="submission" date="2018-11" db="EMBL/GenBank/DDBJ databases">
        <authorList>
            <person name="Alioto T."/>
            <person name="Alioto T."/>
        </authorList>
    </citation>
    <scope>NUCLEOTIDE SEQUENCE</scope>
</reference>
<dbReference type="AlphaFoldDB" id="A0A8B6FJJ0"/>
<evidence type="ECO:0000256" key="3">
    <source>
        <dbReference type="ARBA" id="ARBA00023157"/>
    </source>
</evidence>
<gene>
    <name evidence="7" type="ORF">MGAL_10B067665</name>
</gene>
<dbReference type="InterPro" id="IPR007110">
    <property type="entry name" value="Ig-like_dom"/>
</dbReference>
<keyword evidence="2" id="KW-0677">Repeat</keyword>
<dbReference type="InterPro" id="IPR003598">
    <property type="entry name" value="Ig_sub2"/>
</dbReference>
<evidence type="ECO:0000313" key="7">
    <source>
        <dbReference type="EMBL" id="VDI49703.1"/>
    </source>
</evidence>
<dbReference type="EMBL" id="UYJE01006866">
    <property type="protein sequence ID" value="VDI49703.1"/>
    <property type="molecule type" value="Genomic_DNA"/>
</dbReference>
<protein>
    <recommendedName>
        <fullName evidence="6">Ig-like domain-containing protein</fullName>
    </recommendedName>
</protein>
<feature type="domain" description="Ig-like" evidence="6">
    <location>
        <begin position="30"/>
        <end position="127"/>
    </location>
</feature>
<keyword evidence="5" id="KW-0812">Transmembrane</keyword>
<dbReference type="PANTHER" id="PTHR12231:SF253">
    <property type="entry name" value="DPR-INTERACTING PROTEIN ETA, ISOFORM B-RELATED"/>
    <property type="match status" value="1"/>
</dbReference>
<dbReference type="InterPro" id="IPR003599">
    <property type="entry name" value="Ig_sub"/>
</dbReference>
<keyword evidence="1" id="KW-0732">Signal</keyword>
<organism evidence="7 8">
    <name type="scientific">Mytilus galloprovincialis</name>
    <name type="common">Mediterranean mussel</name>
    <dbReference type="NCBI Taxonomy" id="29158"/>
    <lineage>
        <taxon>Eukaryota</taxon>
        <taxon>Metazoa</taxon>
        <taxon>Spiralia</taxon>
        <taxon>Lophotrochozoa</taxon>
        <taxon>Mollusca</taxon>
        <taxon>Bivalvia</taxon>
        <taxon>Autobranchia</taxon>
        <taxon>Pteriomorphia</taxon>
        <taxon>Mytilida</taxon>
        <taxon>Mytiloidea</taxon>
        <taxon>Mytilidae</taxon>
        <taxon>Mytilinae</taxon>
        <taxon>Mytilus</taxon>
    </lineage>
</organism>